<organism evidence="1 2">
    <name type="scientific">Lasiodiplodia mahajangana</name>
    <dbReference type="NCBI Taxonomy" id="1108764"/>
    <lineage>
        <taxon>Eukaryota</taxon>
        <taxon>Fungi</taxon>
        <taxon>Dikarya</taxon>
        <taxon>Ascomycota</taxon>
        <taxon>Pezizomycotina</taxon>
        <taxon>Dothideomycetes</taxon>
        <taxon>Dothideomycetes incertae sedis</taxon>
        <taxon>Botryosphaeriales</taxon>
        <taxon>Botryosphaeriaceae</taxon>
        <taxon>Lasiodiplodia</taxon>
    </lineage>
</organism>
<keyword evidence="2" id="KW-1185">Reference proteome</keyword>
<evidence type="ECO:0000313" key="1">
    <source>
        <dbReference type="EMBL" id="KAJ8133233.1"/>
    </source>
</evidence>
<protein>
    <submittedName>
        <fullName evidence="1">Uncharacterized protein</fullName>
    </submittedName>
</protein>
<accession>A0ACC2K0B9</accession>
<dbReference type="Proteomes" id="UP001153332">
    <property type="component" value="Unassembled WGS sequence"/>
</dbReference>
<proteinExistence type="predicted"/>
<dbReference type="EMBL" id="JAPUUL010000030">
    <property type="protein sequence ID" value="KAJ8133233.1"/>
    <property type="molecule type" value="Genomic_DNA"/>
</dbReference>
<reference evidence="1" key="1">
    <citation type="submission" date="2022-12" db="EMBL/GenBank/DDBJ databases">
        <title>Genome Sequence of Lasiodiplodia mahajangana.</title>
        <authorList>
            <person name="Buettner E."/>
        </authorList>
    </citation>
    <scope>NUCLEOTIDE SEQUENCE</scope>
    <source>
        <strain evidence="1">VT137</strain>
    </source>
</reference>
<gene>
    <name evidence="1" type="ORF">O1611_g390</name>
</gene>
<comment type="caution">
    <text evidence="1">The sequence shown here is derived from an EMBL/GenBank/DDBJ whole genome shotgun (WGS) entry which is preliminary data.</text>
</comment>
<evidence type="ECO:0000313" key="2">
    <source>
        <dbReference type="Proteomes" id="UP001153332"/>
    </source>
</evidence>
<name>A0ACC2K0B9_9PEZI</name>
<sequence length="208" mass="22661">MSSRQLRKLQRQRELEQLQTPSAPKEDSDESEYEAPIRRAKPSAFSGFAALGDQDDEADNDDDNEDEPTEASSRPTESASRTGNPSGSSKKSKKKKKKGKKPEASLTPPSSKTNIPTRAGTDDIDEALRELNLASKKAGGPTGSQADATRSMAFERICELLRINTHHLKVVNEMRNLFGREAIAAALTRRTRNARAPSAHGTCPSTSI</sequence>